<reference evidence="2 3" key="1">
    <citation type="submission" date="2022-03" db="EMBL/GenBank/DDBJ databases">
        <title>Chryseobacterium sp. isolated from the Andong Sikhe.</title>
        <authorList>
            <person name="Won M."/>
            <person name="Kim S.-J."/>
            <person name="Kwon S.-W."/>
        </authorList>
    </citation>
    <scope>NUCLEOTIDE SEQUENCE [LARGE SCALE GENOMIC DNA]</scope>
    <source>
        <strain evidence="2 3">ADR-1</strain>
        <plasmid evidence="2 3">unnamed2</plasmid>
    </source>
</reference>
<gene>
    <name evidence="2" type="ORF">MTP08_14645</name>
</gene>
<feature type="domain" description="HNH nuclease" evidence="1">
    <location>
        <begin position="59"/>
        <end position="108"/>
    </location>
</feature>
<accession>A0ABY4BKF0</accession>
<evidence type="ECO:0000313" key="3">
    <source>
        <dbReference type="Proteomes" id="UP000831068"/>
    </source>
</evidence>
<keyword evidence="2" id="KW-0378">Hydrolase</keyword>
<dbReference type="InterPro" id="IPR044925">
    <property type="entry name" value="His-Me_finger_sf"/>
</dbReference>
<keyword evidence="2" id="KW-0614">Plasmid</keyword>
<keyword evidence="2" id="KW-0255">Endonuclease</keyword>
<organism evidence="2 3">
    <name type="scientific">Chryseobacterium oryzae</name>
    <dbReference type="NCBI Taxonomy" id="2929799"/>
    <lineage>
        <taxon>Bacteria</taxon>
        <taxon>Pseudomonadati</taxon>
        <taxon>Bacteroidota</taxon>
        <taxon>Flavobacteriia</taxon>
        <taxon>Flavobacteriales</taxon>
        <taxon>Weeksellaceae</taxon>
        <taxon>Chryseobacterium group</taxon>
        <taxon>Chryseobacterium</taxon>
    </lineage>
</organism>
<dbReference type="Pfam" id="PF13392">
    <property type="entry name" value="HNH_3"/>
    <property type="match status" value="1"/>
</dbReference>
<evidence type="ECO:0000313" key="2">
    <source>
        <dbReference type="EMBL" id="UOE39683.1"/>
    </source>
</evidence>
<dbReference type="EMBL" id="CP094531">
    <property type="protein sequence ID" value="UOE39683.1"/>
    <property type="molecule type" value="Genomic_DNA"/>
</dbReference>
<dbReference type="SMART" id="SM00507">
    <property type="entry name" value="HNHc"/>
    <property type="match status" value="1"/>
</dbReference>
<keyword evidence="2" id="KW-0540">Nuclease</keyword>
<keyword evidence="3" id="KW-1185">Reference proteome</keyword>
<dbReference type="InterPro" id="IPR003615">
    <property type="entry name" value="HNH_nuc"/>
</dbReference>
<dbReference type="GO" id="GO:0004519">
    <property type="term" value="F:endonuclease activity"/>
    <property type="evidence" value="ECO:0007669"/>
    <property type="project" value="UniProtKB-KW"/>
</dbReference>
<proteinExistence type="predicted"/>
<geneLocation type="plasmid" evidence="2 3">
    <name>unnamed2</name>
</geneLocation>
<evidence type="ECO:0000259" key="1">
    <source>
        <dbReference type="SMART" id="SM00507"/>
    </source>
</evidence>
<dbReference type="Gene3D" id="3.90.75.20">
    <property type="match status" value="1"/>
</dbReference>
<dbReference type="RefSeq" id="WP_243577820.1">
    <property type="nucleotide sequence ID" value="NZ_CP094531.1"/>
</dbReference>
<sequence length="396" mass="45822">MENLLENYNVTKECHYKNEHYCVRDNGSVLRYTPLDKRARPTDNKWTFGKLNKETGYLEIASVRIHRIVTTAFHGEPPTKEHVVDHIDTNKQNNRPENLRWVTKLENILLNPITAKRIEIICGSVEAFLENPSKFRDLFPEPNYKWMCTVSIEEAKVSKEKLLAWANSNKTLQGGSLGEWIYKRSTSISSKKANENDDRLKELFSSNKPQIAQNFKFEDEFLGELHENVNNQSVVETTNLDIENTFSENLHSSLIHEHAEDETLYKKSLTNNAFQNLKNWKALSEFPCCPVGNYEKPIVTYCVNLKIGSIFSKNKYISFIVENFAVSEDEQTLWVLCRSNEENPIKPYAIAEVNFEDNVFFHDNLGSFFEKIGAEKQFTILQGLEWTGGDSFDEYC</sequence>
<protein>
    <submittedName>
        <fullName evidence="2">HNH endonuclease</fullName>
    </submittedName>
</protein>
<name>A0ABY4BKF0_9FLAO</name>
<dbReference type="Proteomes" id="UP000831068">
    <property type="component" value="Plasmid unnamed2"/>
</dbReference>
<dbReference type="SUPFAM" id="SSF54060">
    <property type="entry name" value="His-Me finger endonucleases"/>
    <property type="match status" value="1"/>
</dbReference>